<evidence type="ECO:0000313" key="4">
    <source>
        <dbReference type="EMBL" id="MCP8886771.1"/>
    </source>
</evidence>
<evidence type="ECO:0000259" key="3">
    <source>
        <dbReference type="Pfam" id="PF02525"/>
    </source>
</evidence>
<dbReference type="Proteomes" id="UP001060275">
    <property type="component" value="Unassembled WGS sequence"/>
</dbReference>
<dbReference type="InterPro" id="IPR051545">
    <property type="entry name" value="NAD(P)H_dehydrogenase_qn"/>
</dbReference>
<dbReference type="RefSeq" id="WP_254673552.1">
    <property type="nucleotide sequence ID" value="NZ_JAMWDU010000002.1"/>
</dbReference>
<evidence type="ECO:0000256" key="1">
    <source>
        <dbReference type="ARBA" id="ARBA00006252"/>
    </source>
</evidence>
<dbReference type="AlphaFoldDB" id="A0A9Q4ANE4"/>
<name>A0A9Q4ANE4_9HYPH</name>
<dbReference type="SUPFAM" id="SSF52218">
    <property type="entry name" value="Flavoproteins"/>
    <property type="match status" value="1"/>
</dbReference>
<reference evidence="4" key="1">
    <citation type="submission" date="2022-06" db="EMBL/GenBank/DDBJ databases">
        <title>Devosia sp. XJ19-45 genome assembly.</title>
        <authorList>
            <person name="Li B."/>
            <person name="Cai M."/>
            <person name="Nie G."/>
            <person name="Li W."/>
        </authorList>
    </citation>
    <scope>NUCLEOTIDE SEQUENCE</scope>
    <source>
        <strain evidence="4">XJ19-45</strain>
    </source>
</reference>
<dbReference type="EMBL" id="JAMWDU010000002">
    <property type="protein sequence ID" value="MCP8886771.1"/>
    <property type="molecule type" value="Genomic_DNA"/>
</dbReference>
<gene>
    <name evidence="4" type="ORF">NF348_06610</name>
</gene>
<dbReference type="Gene3D" id="3.40.50.360">
    <property type="match status" value="1"/>
</dbReference>
<keyword evidence="2" id="KW-0560">Oxidoreductase</keyword>
<dbReference type="Pfam" id="PF02525">
    <property type="entry name" value="Flavodoxin_2"/>
    <property type="match status" value="1"/>
</dbReference>
<accession>A0A9Q4ANE4</accession>
<feature type="domain" description="Flavodoxin-like fold" evidence="3">
    <location>
        <begin position="3"/>
        <end position="178"/>
    </location>
</feature>
<sequence>MPKCLVLNGHPLHPSFSGSIADRYGAILSRSGMDIQRLDLSALTIPELATRKPAEAEMTGDVARFWDAMTWADHVVIVHPLWWGGMPAKLKALFDIGLQSGKAYRYRPNNPLPLGLLAGRSVRLIVTSDTPSWFMALGYGNAHFRAMRRQVLKFIGLSPVRATHLSVIRHSTPQQRARLMARIDRDARADLQLLARTRRPAALAQSL</sequence>
<dbReference type="InterPro" id="IPR029039">
    <property type="entry name" value="Flavoprotein-like_sf"/>
</dbReference>
<evidence type="ECO:0000313" key="5">
    <source>
        <dbReference type="Proteomes" id="UP001060275"/>
    </source>
</evidence>
<dbReference type="PANTHER" id="PTHR10204:SF34">
    <property type="entry name" value="NAD(P)H DEHYDROGENASE [QUINONE] 1 ISOFORM 1"/>
    <property type="match status" value="1"/>
</dbReference>
<proteinExistence type="inferred from homology"/>
<dbReference type="PANTHER" id="PTHR10204">
    <property type="entry name" value="NAD P H OXIDOREDUCTASE-RELATED"/>
    <property type="match status" value="1"/>
</dbReference>
<comment type="similarity">
    <text evidence="1">Belongs to the NAD(P)H dehydrogenase (quinone) family.</text>
</comment>
<evidence type="ECO:0000256" key="2">
    <source>
        <dbReference type="ARBA" id="ARBA00023002"/>
    </source>
</evidence>
<dbReference type="GO" id="GO:0003955">
    <property type="term" value="F:NAD(P)H dehydrogenase (quinone) activity"/>
    <property type="evidence" value="ECO:0007669"/>
    <property type="project" value="TreeGrafter"/>
</dbReference>
<comment type="caution">
    <text evidence="4">The sequence shown here is derived from an EMBL/GenBank/DDBJ whole genome shotgun (WGS) entry which is preliminary data.</text>
</comment>
<dbReference type="InterPro" id="IPR003680">
    <property type="entry name" value="Flavodoxin_fold"/>
</dbReference>
<protein>
    <submittedName>
        <fullName evidence="4">NAD(P)H-dependent oxidoreductase</fullName>
    </submittedName>
</protein>
<keyword evidence="5" id="KW-1185">Reference proteome</keyword>
<dbReference type="GO" id="GO:0005829">
    <property type="term" value="C:cytosol"/>
    <property type="evidence" value="ECO:0007669"/>
    <property type="project" value="TreeGrafter"/>
</dbReference>
<organism evidence="4 5">
    <name type="scientific">Devosia ureilytica</name>
    <dbReference type="NCBI Taxonomy" id="2952754"/>
    <lineage>
        <taxon>Bacteria</taxon>
        <taxon>Pseudomonadati</taxon>
        <taxon>Pseudomonadota</taxon>
        <taxon>Alphaproteobacteria</taxon>
        <taxon>Hyphomicrobiales</taxon>
        <taxon>Devosiaceae</taxon>
        <taxon>Devosia</taxon>
    </lineage>
</organism>